<keyword evidence="2" id="KW-1185">Reference proteome</keyword>
<comment type="caution">
    <text evidence="1">The sequence shown here is derived from an EMBL/GenBank/DDBJ whole genome shotgun (WGS) entry which is preliminary data.</text>
</comment>
<reference evidence="1" key="1">
    <citation type="submission" date="2023-03" db="EMBL/GenBank/DDBJ databases">
        <title>Massive genome expansion in bonnet fungi (Mycena s.s.) driven by repeated elements and novel gene families across ecological guilds.</title>
        <authorList>
            <consortium name="Lawrence Berkeley National Laboratory"/>
            <person name="Harder C.B."/>
            <person name="Miyauchi S."/>
            <person name="Viragh M."/>
            <person name="Kuo A."/>
            <person name="Thoen E."/>
            <person name="Andreopoulos B."/>
            <person name="Lu D."/>
            <person name="Skrede I."/>
            <person name="Drula E."/>
            <person name="Henrissat B."/>
            <person name="Morin E."/>
            <person name="Kohler A."/>
            <person name="Barry K."/>
            <person name="LaButti K."/>
            <person name="Morin E."/>
            <person name="Salamov A."/>
            <person name="Lipzen A."/>
            <person name="Mereny Z."/>
            <person name="Hegedus B."/>
            <person name="Baldrian P."/>
            <person name="Stursova M."/>
            <person name="Weitz H."/>
            <person name="Taylor A."/>
            <person name="Grigoriev I.V."/>
            <person name="Nagy L.G."/>
            <person name="Martin F."/>
            <person name="Kauserud H."/>
        </authorList>
    </citation>
    <scope>NUCLEOTIDE SEQUENCE</scope>
    <source>
        <strain evidence="1">CBHHK002</strain>
    </source>
</reference>
<feature type="non-terminal residue" evidence="1">
    <location>
        <position position="1"/>
    </location>
</feature>
<dbReference type="AlphaFoldDB" id="A0AAD6ZIA2"/>
<evidence type="ECO:0000313" key="1">
    <source>
        <dbReference type="EMBL" id="KAJ7323025.1"/>
    </source>
</evidence>
<evidence type="ECO:0000313" key="2">
    <source>
        <dbReference type="Proteomes" id="UP001218218"/>
    </source>
</evidence>
<proteinExistence type="predicted"/>
<dbReference type="Proteomes" id="UP001218218">
    <property type="component" value="Unassembled WGS sequence"/>
</dbReference>
<dbReference type="EMBL" id="JARIHO010000048">
    <property type="protein sequence ID" value="KAJ7323025.1"/>
    <property type="molecule type" value="Genomic_DNA"/>
</dbReference>
<organism evidence="1 2">
    <name type="scientific">Mycena albidolilacea</name>
    <dbReference type="NCBI Taxonomy" id="1033008"/>
    <lineage>
        <taxon>Eukaryota</taxon>
        <taxon>Fungi</taxon>
        <taxon>Dikarya</taxon>
        <taxon>Basidiomycota</taxon>
        <taxon>Agaricomycotina</taxon>
        <taxon>Agaricomycetes</taxon>
        <taxon>Agaricomycetidae</taxon>
        <taxon>Agaricales</taxon>
        <taxon>Marasmiineae</taxon>
        <taxon>Mycenaceae</taxon>
        <taxon>Mycena</taxon>
    </lineage>
</organism>
<sequence>PNITISLEDRINIAGAAIETAISKLGPDAQFDGQSLGYAGQLYSQMAEFDIASNQTKYKDTLKEYFLKAPHRSSNFSDVLYYGHAGAMAYAAYKDQVFLDYAIQSWWFGQTYTLTSQQVAAGKTGVKNITLSSQCQEITMAGGTFHASSCSLPLAFSHVCPVCRAISRTPELWQPFRLGECVILPARHP</sequence>
<name>A0AAD6ZIA2_9AGAR</name>
<accession>A0AAD6ZIA2</accession>
<protein>
    <submittedName>
        <fullName evidence="1">Uncharacterized protein</fullName>
    </submittedName>
</protein>
<gene>
    <name evidence="1" type="ORF">DFH08DRAFT_712035</name>
</gene>